<organism evidence="8 9">
    <name type="scientific">Colwellia demingiae</name>
    <dbReference type="NCBI Taxonomy" id="89401"/>
    <lineage>
        <taxon>Bacteria</taxon>
        <taxon>Pseudomonadati</taxon>
        <taxon>Pseudomonadota</taxon>
        <taxon>Gammaproteobacteria</taxon>
        <taxon>Alteromonadales</taxon>
        <taxon>Colwelliaceae</taxon>
        <taxon>Colwellia</taxon>
    </lineage>
</organism>
<dbReference type="InterPro" id="IPR036397">
    <property type="entry name" value="RNaseH_sf"/>
</dbReference>
<evidence type="ECO:0000313" key="8">
    <source>
        <dbReference type="EMBL" id="TWX68002.1"/>
    </source>
</evidence>
<dbReference type="NCBIfam" id="TIGR01388">
    <property type="entry name" value="rnd"/>
    <property type="match status" value="1"/>
</dbReference>
<dbReference type="SMART" id="SM00341">
    <property type="entry name" value="HRDC"/>
    <property type="match status" value="1"/>
</dbReference>
<dbReference type="Gene3D" id="3.30.420.10">
    <property type="entry name" value="Ribonuclease H-like superfamily/Ribonuclease H"/>
    <property type="match status" value="1"/>
</dbReference>
<dbReference type="GO" id="GO:0008408">
    <property type="term" value="F:3'-5' exonuclease activity"/>
    <property type="evidence" value="ECO:0007669"/>
    <property type="project" value="InterPro"/>
</dbReference>
<dbReference type="InterPro" id="IPR002562">
    <property type="entry name" value="3'-5'_exonuclease_dom"/>
</dbReference>
<dbReference type="HAMAP" id="MF_01899">
    <property type="entry name" value="RNase_D"/>
    <property type="match status" value="1"/>
</dbReference>
<dbReference type="RefSeq" id="WP_146788143.1">
    <property type="nucleotide sequence ID" value="NZ_VOLT01000005.1"/>
</dbReference>
<feature type="domain" description="HRDC" evidence="7">
    <location>
        <begin position="210"/>
        <end position="290"/>
    </location>
</feature>
<dbReference type="GO" id="GO:0033890">
    <property type="term" value="F:ribonuclease D activity"/>
    <property type="evidence" value="ECO:0007669"/>
    <property type="project" value="UniProtKB-UniRule"/>
</dbReference>
<dbReference type="InterPro" id="IPR006292">
    <property type="entry name" value="RNase_D"/>
</dbReference>
<dbReference type="SUPFAM" id="SSF53098">
    <property type="entry name" value="Ribonuclease H-like"/>
    <property type="match status" value="1"/>
</dbReference>
<keyword evidence="5 6" id="KW-0269">Exonuclease</keyword>
<dbReference type="GO" id="GO:0005737">
    <property type="term" value="C:cytoplasm"/>
    <property type="evidence" value="ECO:0007669"/>
    <property type="project" value="UniProtKB-SubCell"/>
</dbReference>
<dbReference type="InterPro" id="IPR044876">
    <property type="entry name" value="HRDC_dom_sf"/>
</dbReference>
<comment type="similarity">
    <text evidence="6">Belongs to the RNase D family.</text>
</comment>
<comment type="function">
    <text evidence="6">Exonuclease involved in the 3' processing of various precursor tRNAs. Initiates hydrolysis at the 3'-terminus of an RNA molecule and releases 5'-mononucleotides.</text>
</comment>
<evidence type="ECO:0000259" key="7">
    <source>
        <dbReference type="PROSITE" id="PS50967"/>
    </source>
</evidence>
<gene>
    <name evidence="6 8" type="primary">rnd</name>
    <name evidence="8" type="ORF">ESZ36_12045</name>
</gene>
<dbReference type="InterPro" id="IPR051086">
    <property type="entry name" value="RNase_D-like"/>
</dbReference>
<dbReference type="OrthoDB" id="9800549at2"/>
<dbReference type="GO" id="GO:0000166">
    <property type="term" value="F:nucleotide binding"/>
    <property type="evidence" value="ECO:0007669"/>
    <property type="project" value="InterPro"/>
</dbReference>
<protein>
    <recommendedName>
        <fullName evidence="6">Ribonuclease D</fullName>
        <shortName evidence="6">RNase D</shortName>
        <ecNumber evidence="6">3.1.13.5</ecNumber>
    </recommendedName>
</protein>
<keyword evidence="1 6" id="KW-0963">Cytoplasm</keyword>
<dbReference type="Gene3D" id="1.10.150.80">
    <property type="entry name" value="HRDC domain"/>
    <property type="match status" value="2"/>
</dbReference>
<dbReference type="InterPro" id="IPR002121">
    <property type="entry name" value="HRDC_dom"/>
</dbReference>
<evidence type="ECO:0000256" key="3">
    <source>
        <dbReference type="ARBA" id="ARBA00022722"/>
    </source>
</evidence>
<dbReference type="PANTHER" id="PTHR47649">
    <property type="entry name" value="RIBONUCLEASE D"/>
    <property type="match status" value="1"/>
</dbReference>
<keyword evidence="9" id="KW-1185">Reference proteome</keyword>
<keyword evidence="3 6" id="KW-0540">Nuclease</keyword>
<dbReference type="InterPro" id="IPR010997">
    <property type="entry name" value="HRDC-like_sf"/>
</dbReference>
<evidence type="ECO:0000256" key="1">
    <source>
        <dbReference type="ARBA" id="ARBA00022490"/>
    </source>
</evidence>
<dbReference type="AlphaFoldDB" id="A0A5C6QHD4"/>
<evidence type="ECO:0000256" key="5">
    <source>
        <dbReference type="ARBA" id="ARBA00022839"/>
    </source>
</evidence>
<dbReference type="PANTHER" id="PTHR47649:SF1">
    <property type="entry name" value="RIBONUCLEASE D"/>
    <property type="match status" value="1"/>
</dbReference>
<evidence type="ECO:0000256" key="6">
    <source>
        <dbReference type="HAMAP-Rule" id="MF_01899"/>
    </source>
</evidence>
<sequence length="379" mass="43247">MHYQLIEDQNSLNNLCDQLVKAKVLAIDTEFVRTRTLYAKLGLLQVCDGEQLALIDPLAIDDLSPFWALLTNENITKVLHACSEDLEVFLTAGNCKPVNLIDSQIMMSFLGHGLSLGYAAMVKHFTDIELDKSESRTDWTKRPLTEKQLDYASADVDHLFDIYPKLLAEITQAGFLAYAQQETQSMIEKKFTPIIENEMYLNIKMNWRLNPKQLNLLKYLATWRFQQAQKRDLPIGFVAKDHTLMALAQSNPDSVNTMLTLEGVETLDVRHKGKAMLAVLSQADQAEVSSYPEKIDRLDEYPGYKQTFKKMKTFLITASEQQGLAIENVASKKQINQFLTWQFNLNDARNSLAKVDLITGWRYELFGQTLLDFAQQGFE</sequence>
<evidence type="ECO:0000256" key="4">
    <source>
        <dbReference type="ARBA" id="ARBA00022801"/>
    </source>
</evidence>
<dbReference type="InterPro" id="IPR048579">
    <property type="entry name" value="RNAseD_HRDC_C"/>
</dbReference>
<dbReference type="InterPro" id="IPR012337">
    <property type="entry name" value="RNaseH-like_sf"/>
</dbReference>
<proteinExistence type="inferred from homology"/>
<dbReference type="Pfam" id="PF01612">
    <property type="entry name" value="DNA_pol_A_exo1"/>
    <property type="match status" value="1"/>
</dbReference>
<dbReference type="Pfam" id="PF00570">
    <property type="entry name" value="HRDC"/>
    <property type="match status" value="1"/>
</dbReference>
<comment type="caution">
    <text evidence="8">The sequence shown here is derived from an EMBL/GenBank/DDBJ whole genome shotgun (WGS) entry which is preliminary data.</text>
</comment>
<dbReference type="PROSITE" id="PS50967">
    <property type="entry name" value="HRDC"/>
    <property type="match status" value="1"/>
</dbReference>
<comment type="cofactor">
    <cofactor evidence="6">
        <name>a divalent metal cation</name>
        <dbReference type="ChEBI" id="CHEBI:60240"/>
    </cofactor>
</comment>
<evidence type="ECO:0000256" key="2">
    <source>
        <dbReference type="ARBA" id="ARBA00022694"/>
    </source>
</evidence>
<keyword evidence="2 6" id="KW-0819">tRNA processing</keyword>
<dbReference type="GO" id="GO:0042780">
    <property type="term" value="P:tRNA 3'-end processing"/>
    <property type="evidence" value="ECO:0007669"/>
    <property type="project" value="UniProtKB-UniRule"/>
</dbReference>
<dbReference type="Pfam" id="PF21293">
    <property type="entry name" value="RNAseD_HRDC_C"/>
    <property type="match status" value="1"/>
</dbReference>
<dbReference type="GO" id="GO:0003676">
    <property type="term" value="F:nucleic acid binding"/>
    <property type="evidence" value="ECO:0007669"/>
    <property type="project" value="InterPro"/>
</dbReference>
<dbReference type="EC" id="3.1.13.5" evidence="6"/>
<keyword evidence="4 6" id="KW-0378">Hydrolase</keyword>
<dbReference type="CDD" id="cd06142">
    <property type="entry name" value="RNaseD_exo"/>
    <property type="match status" value="1"/>
</dbReference>
<comment type="catalytic activity">
    <reaction evidence="6">
        <text>Exonucleolytic cleavage that removes extra residues from the 3'-terminus of tRNA to produce 5'-mononucleotides.</text>
        <dbReference type="EC" id="3.1.13.5"/>
    </reaction>
</comment>
<dbReference type="SUPFAM" id="SSF47819">
    <property type="entry name" value="HRDC-like"/>
    <property type="match status" value="2"/>
</dbReference>
<dbReference type="EMBL" id="VOLT01000005">
    <property type="protein sequence ID" value="TWX68002.1"/>
    <property type="molecule type" value="Genomic_DNA"/>
</dbReference>
<evidence type="ECO:0000313" key="9">
    <source>
        <dbReference type="Proteomes" id="UP000321822"/>
    </source>
</evidence>
<reference evidence="8 9" key="1">
    <citation type="submission" date="2019-07" db="EMBL/GenBank/DDBJ databases">
        <title>Genomes of sea-ice associated Colwellia species.</title>
        <authorList>
            <person name="Bowman J.P."/>
        </authorList>
    </citation>
    <scope>NUCLEOTIDE SEQUENCE [LARGE SCALE GENOMIC DNA]</scope>
    <source>
        <strain evidence="8 9">ACAM 459</strain>
    </source>
</reference>
<accession>A0A5C6QHD4</accession>
<comment type="subcellular location">
    <subcellularLocation>
        <location evidence="6">Cytoplasm</location>
    </subcellularLocation>
</comment>
<dbReference type="SMART" id="SM00474">
    <property type="entry name" value="35EXOc"/>
    <property type="match status" value="1"/>
</dbReference>
<dbReference type="Proteomes" id="UP000321822">
    <property type="component" value="Unassembled WGS sequence"/>
</dbReference>
<name>A0A5C6QHD4_9GAMM</name>